<feature type="region of interest" description="Disordered" evidence="1">
    <location>
        <begin position="232"/>
        <end position="251"/>
    </location>
</feature>
<accession>A0ABU8MAH4</accession>
<dbReference type="EMBL" id="JBBEGM010000011">
    <property type="protein sequence ID" value="MEJ2864350.1"/>
    <property type="molecule type" value="Genomic_DNA"/>
</dbReference>
<gene>
    <name evidence="3" type="ORF">WCD58_24545</name>
</gene>
<evidence type="ECO:0000313" key="4">
    <source>
        <dbReference type="Proteomes" id="UP001369736"/>
    </source>
</evidence>
<evidence type="ECO:0000256" key="1">
    <source>
        <dbReference type="SAM" id="MobiDB-lite"/>
    </source>
</evidence>
<sequence length="251" mass="26787">MTTVEALLRDVADLGKPFTVGYGPRPDGSWRPLTALWERPSDLHDQIDAIAERIDTSERRVAASLAFSGLAARIVAPVLAGAALRDRLLVLQPEVLYWRPSQGDLVPLWIADGEVVPMNPDRLHAALTRPLAEIVNAVRQHVAVSELVLWGNATAAVGGVLRVLSRERPAARERAVRIAEDLIARRPWAGTGKVAVVDGSATISRRTCCLAYRIVGAVTCSNCVLGSGVSLRRSGGGGGRDAPSSDPSVVR</sequence>
<name>A0ABU8MAH4_9PSEU</name>
<dbReference type="Proteomes" id="UP001369736">
    <property type="component" value="Unassembled WGS sequence"/>
</dbReference>
<protein>
    <submittedName>
        <fullName evidence="3">(2Fe-2S)-binding protein</fullName>
    </submittedName>
</protein>
<reference evidence="3 4" key="1">
    <citation type="submission" date="2024-03" db="EMBL/GenBank/DDBJ databases">
        <title>Actinomycetospora sp. OC33-EN07, a novel actinomycete isolated from wild orchid (Aerides multiflora).</title>
        <authorList>
            <person name="Suriyachadkun C."/>
        </authorList>
    </citation>
    <scope>NUCLEOTIDE SEQUENCE [LARGE SCALE GENOMIC DNA]</scope>
    <source>
        <strain evidence="3 4">OC33-EN07</strain>
    </source>
</reference>
<dbReference type="Pfam" id="PF11575">
    <property type="entry name" value="FhuF_C"/>
    <property type="match status" value="1"/>
</dbReference>
<evidence type="ECO:0000313" key="3">
    <source>
        <dbReference type="EMBL" id="MEJ2864350.1"/>
    </source>
</evidence>
<organism evidence="3 4">
    <name type="scientific">Actinomycetospora flava</name>
    <dbReference type="NCBI Taxonomy" id="3129232"/>
    <lineage>
        <taxon>Bacteria</taxon>
        <taxon>Bacillati</taxon>
        <taxon>Actinomycetota</taxon>
        <taxon>Actinomycetes</taxon>
        <taxon>Pseudonocardiales</taxon>
        <taxon>Pseudonocardiaceae</taxon>
        <taxon>Actinomycetospora</taxon>
    </lineage>
</organism>
<feature type="domain" description="Ferric siderophore reductase C-terminal" evidence="2">
    <location>
        <begin position="205"/>
        <end position="225"/>
    </location>
</feature>
<proteinExistence type="predicted"/>
<dbReference type="RefSeq" id="WP_337705709.1">
    <property type="nucleotide sequence ID" value="NZ_JBBEGM010000011.1"/>
</dbReference>
<keyword evidence="4" id="KW-1185">Reference proteome</keyword>
<dbReference type="InterPro" id="IPR024726">
    <property type="entry name" value="FhuF_C"/>
</dbReference>
<evidence type="ECO:0000259" key="2">
    <source>
        <dbReference type="Pfam" id="PF11575"/>
    </source>
</evidence>
<comment type="caution">
    <text evidence="3">The sequence shown here is derived from an EMBL/GenBank/DDBJ whole genome shotgun (WGS) entry which is preliminary data.</text>
</comment>